<reference evidence="2" key="1">
    <citation type="submission" date="2015-02" db="EMBL/GenBank/DDBJ databases">
        <authorList>
            <person name="Chooi Y.-H."/>
        </authorList>
    </citation>
    <scope>NUCLEOTIDE SEQUENCE [LARGE SCALE GENOMIC DNA]</scope>
    <source>
        <strain evidence="2">strain Y</strain>
    </source>
</reference>
<sequence length="316" mass="36304">MPRATMHFSMIERWPNEHGEHEGQNVLRLNPFVASGIILVLTSPAFATETPPVLVEEPKLVAAPMRSIEISQDLAEKVGQKVWLNETGGDREAITAWNTTEDFASLGIGHFIWFSEGLDTRFRESFPAMLEFLRSRGAKPPAWLDVSPVPPCPWKTQQEFRREFYSPKMTSLRRFLLETVDLQVQYLAQRTKAALPKILDSLPNADDRLHVRRQFYRLVGVSQDLYPLIDYINFKGEGISDKETFPNRRTGEPEGWGLKDVLLAMNGTSEDPKQVLAEFADAARFALKRRISNNPPDKRWQRGWLARVETYRRPLR</sequence>
<dbReference type="Proteomes" id="UP000033187">
    <property type="component" value="Chromosome 1"/>
</dbReference>
<evidence type="ECO:0000313" key="1">
    <source>
        <dbReference type="EMBL" id="CPR19652.1"/>
    </source>
</evidence>
<dbReference type="KEGG" id="fiy:BN1229_v1_2259"/>
<dbReference type="KEGG" id="fil:BN1229_v1_2260"/>
<organism evidence="1 2">
    <name type="scientific">Candidatus Filomicrobium marinum</name>
    <dbReference type="NCBI Taxonomy" id="1608628"/>
    <lineage>
        <taxon>Bacteria</taxon>
        <taxon>Pseudomonadati</taxon>
        <taxon>Pseudomonadota</taxon>
        <taxon>Alphaproteobacteria</taxon>
        <taxon>Hyphomicrobiales</taxon>
        <taxon>Hyphomicrobiaceae</taxon>
        <taxon>Filomicrobium</taxon>
    </lineage>
</organism>
<evidence type="ECO:0000313" key="2">
    <source>
        <dbReference type="Proteomes" id="UP000033187"/>
    </source>
</evidence>
<dbReference type="EMBL" id="LN829119">
    <property type="protein sequence ID" value="CPR19652.1"/>
    <property type="molecule type" value="Genomic_DNA"/>
</dbReference>
<proteinExistence type="predicted"/>
<name>A0A0D6JFX4_9HYPH</name>
<protein>
    <submittedName>
        <fullName evidence="1">Uncharacterized protein</fullName>
    </submittedName>
</protein>
<dbReference type="AlphaFoldDB" id="A0A0D6JFX4"/>
<accession>A0A0D6JFX4</accession>
<gene>
    <name evidence="1" type="ORF">YBN1229_v1_2259</name>
</gene>
<keyword evidence="2" id="KW-1185">Reference proteome</keyword>